<keyword evidence="4" id="KW-0687">Ribonucleoprotein</keyword>
<keyword evidence="7" id="KW-1185">Reference proteome</keyword>
<feature type="region of interest" description="Disordered" evidence="5">
    <location>
        <begin position="1"/>
        <end position="23"/>
    </location>
</feature>
<organism evidence="6 7">
    <name type="scientific">Ditylenchus destructor</name>
    <dbReference type="NCBI Taxonomy" id="166010"/>
    <lineage>
        <taxon>Eukaryota</taxon>
        <taxon>Metazoa</taxon>
        <taxon>Ecdysozoa</taxon>
        <taxon>Nematoda</taxon>
        <taxon>Chromadorea</taxon>
        <taxon>Rhabditida</taxon>
        <taxon>Tylenchina</taxon>
        <taxon>Tylenchomorpha</taxon>
        <taxon>Sphaerularioidea</taxon>
        <taxon>Anguinidae</taxon>
        <taxon>Anguininae</taxon>
        <taxon>Ditylenchus</taxon>
    </lineage>
</organism>
<dbReference type="Proteomes" id="UP001201812">
    <property type="component" value="Unassembled WGS sequence"/>
</dbReference>
<keyword evidence="3" id="KW-0496">Mitochondrion</keyword>
<dbReference type="PANTHER" id="PTHR13014:SF3">
    <property type="entry name" value="LARGE RIBOSOMAL SUBUNIT PROTEIN ML65"/>
    <property type="match status" value="1"/>
</dbReference>
<dbReference type="InterPro" id="IPR010793">
    <property type="entry name" value="Ribosomal_mL37/mL65"/>
</dbReference>
<dbReference type="PANTHER" id="PTHR13014">
    <property type="entry name" value="MITOCHONDRIAL 28S RIBOSOMAL PROTEIN S30/P52 PRO-APOTOTIC PROTEIN"/>
    <property type="match status" value="1"/>
</dbReference>
<keyword evidence="2 6" id="KW-0689">Ribosomal protein</keyword>
<dbReference type="GO" id="GO:0005762">
    <property type="term" value="C:mitochondrial large ribosomal subunit"/>
    <property type="evidence" value="ECO:0007669"/>
    <property type="project" value="TreeGrafter"/>
</dbReference>
<evidence type="ECO:0000313" key="6">
    <source>
        <dbReference type="EMBL" id="KAI1723783.1"/>
    </source>
</evidence>
<evidence type="ECO:0000256" key="1">
    <source>
        <dbReference type="ARBA" id="ARBA00004173"/>
    </source>
</evidence>
<accession>A0AAD4NEM2</accession>
<evidence type="ECO:0000256" key="2">
    <source>
        <dbReference type="ARBA" id="ARBA00022980"/>
    </source>
</evidence>
<evidence type="ECO:0000313" key="7">
    <source>
        <dbReference type="Proteomes" id="UP001201812"/>
    </source>
</evidence>
<dbReference type="AlphaFoldDB" id="A0AAD4NEM2"/>
<gene>
    <name evidence="6" type="ORF">DdX_03958</name>
</gene>
<dbReference type="InterPro" id="IPR039982">
    <property type="entry name" value="Ribosomal_mL65"/>
</dbReference>
<comment type="subcellular location">
    <subcellularLocation>
        <location evidence="1">Mitochondrion</location>
    </subcellularLocation>
</comment>
<dbReference type="GO" id="GO:0003735">
    <property type="term" value="F:structural constituent of ribosome"/>
    <property type="evidence" value="ECO:0007669"/>
    <property type="project" value="InterPro"/>
</dbReference>
<dbReference type="EMBL" id="JAKKPZ010000003">
    <property type="protein sequence ID" value="KAI1723783.1"/>
    <property type="molecule type" value="Genomic_DNA"/>
</dbReference>
<dbReference type="GO" id="GO:0006412">
    <property type="term" value="P:translation"/>
    <property type="evidence" value="ECO:0007669"/>
    <property type="project" value="InterPro"/>
</dbReference>
<proteinExistence type="predicted"/>
<reference evidence="6" key="1">
    <citation type="submission" date="2022-01" db="EMBL/GenBank/DDBJ databases">
        <title>Genome Sequence Resource for Two Populations of Ditylenchus destructor, the Migratory Endoparasitic Phytonematode.</title>
        <authorList>
            <person name="Zhang H."/>
            <person name="Lin R."/>
            <person name="Xie B."/>
        </authorList>
    </citation>
    <scope>NUCLEOTIDE SEQUENCE</scope>
    <source>
        <strain evidence="6">BazhouSP</strain>
    </source>
</reference>
<name>A0AAD4NEM2_9BILA</name>
<evidence type="ECO:0000256" key="4">
    <source>
        <dbReference type="ARBA" id="ARBA00023274"/>
    </source>
</evidence>
<dbReference type="Pfam" id="PF07147">
    <property type="entry name" value="PDCD9"/>
    <property type="match status" value="1"/>
</dbReference>
<protein>
    <submittedName>
        <fullName evidence="6">Mitochondrial 28S ribosomal protein s30 (PDCD9) domain-containing protein</fullName>
    </submittedName>
</protein>
<sequence length="474" mass="54969">MHRIKPSGMIRPPYYRKVSKKKPNSHPALLEETLNRGDIDQSGVRLYDYYRIADLVRSMPSISERIDFVSPYEKAWTRAEKRYHRAWLPVLMQPRKAFGIPPTPMYFDTLNFYKYITKMRVVDGDEASKAFAEFHKTADAALPSSSVTQFGERLMDTLRSYFLAADATPEERDAELYRNMVEDAHLSLADFPQLAERRITFTPRCESFWIRAGFKHFYERQPVWSDKVTTTKLHRFACDDRRRLGELSFTMRDKLSAQIRSAEPMKNLFEFSDTKQLEAPIFDQGVNIKEEVLFSPRAFNLWEDPDILYQAPGFDADVGEHQKYGRIAFKNIRDVHSRIEFWNPDSDEEELEMRRDAYVSTAVTSLFNWLNAQAHVLGHTQYTDIEKPLTSQLVLSDGKEFFFAIGQLNTIAINIDVKGFVNNITNICYVQGPFNLYDDFDPETGTFTHGQNFGTSTKGLDENVLRTILRMILA</sequence>
<comment type="caution">
    <text evidence="6">The sequence shown here is derived from an EMBL/GenBank/DDBJ whole genome shotgun (WGS) entry which is preliminary data.</text>
</comment>
<evidence type="ECO:0000256" key="3">
    <source>
        <dbReference type="ARBA" id="ARBA00023128"/>
    </source>
</evidence>
<evidence type="ECO:0000256" key="5">
    <source>
        <dbReference type="SAM" id="MobiDB-lite"/>
    </source>
</evidence>